<reference evidence="13 14" key="1">
    <citation type="submission" date="2021-09" db="EMBL/GenBank/DDBJ databases">
        <title>Genomic insights and catalytic innovation underlie evolution of tropane alkaloids biosynthesis.</title>
        <authorList>
            <person name="Wang Y.-J."/>
            <person name="Tian T."/>
            <person name="Huang J.-P."/>
            <person name="Huang S.-X."/>
        </authorList>
    </citation>
    <scope>NUCLEOTIDE SEQUENCE [LARGE SCALE GENOMIC DNA]</scope>
    <source>
        <strain evidence="13">KIB-2018</strain>
        <tissue evidence="13">Leaf</tissue>
    </source>
</reference>
<dbReference type="EMBL" id="JAIWQS010000011">
    <property type="protein sequence ID" value="KAJ8749850.1"/>
    <property type="molecule type" value="Genomic_DNA"/>
</dbReference>
<protein>
    <recommendedName>
        <fullName evidence="4">alpha-amylase</fullName>
        <ecNumber evidence="4">3.2.1.1</ecNumber>
    </recommendedName>
    <alternativeName>
        <fullName evidence="8">1,4-alpha-D-glucan glucanohydrolase</fullName>
    </alternativeName>
</protein>
<dbReference type="InterPro" id="IPR006047">
    <property type="entry name" value="GH13_cat_dom"/>
</dbReference>
<dbReference type="Gene3D" id="2.60.40.1180">
    <property type="entry name" value="Golgi alpha-mannosidase II"/>
    <property type="match status" value="1"/>
</dbReference>
<dbReference type="InterPro" id="IPR013780">
    <property type="entry name" value="Glyco_hydro_b"/>
</dbReference>
<evidence type="ECO:0000313" key="13">
    <source>
        <dbReference type="EMBL" id="KAJ8749850.1"/>
    </source>
</evidence>
<dbReference type="PANTHER" id="PTHR43447">
    <property type="entry name" value="ALPHA-AMYLASE"/>
    <property type="match status" value="1"/>
</dbReference>
<evidence type="ECO:0000256" key="10">
    <source>
        <dbReference type="SAM" id="MobiDB-lite"/>
    </source>
</evidence>
<keyword evidence="5" id="KW-0378">Hydrolase</keyword>
<accession>A0AAV8SD04</accession>
<name>A0AAV8SD04_9ROSI</name>
<feature type="domain" description="Glycosyl hydrolase family 13 catalytic" evidence="11">
    <location>
        <begin position="578"/>
        <end position="906"/>
    </location>
</feature>
<keyword evidence="9" id="KW-0175">Coiled coil</keyword>
<evidence type="ECO:0000256" key="6">
    <source>
        <dbReference type="ARBA" id="ARBA00023277"/>
    </source>
</evidence>
<evidence type="ECO:0000256" key="1">
    <source>
        <dbReference type="ARBA" id="ARBA00000548"/>
    </source>
</evidence>
<dbReference type="InterPro" id="IPR012850">
    <property type="entry name" value="A-amylase_bs_C"/>
</dbReference>
<organism evidence="13 14">
    <name type="scientific">Erythroxylum novogranatense</name>
    <dbReference type="NCBI Taxonomy" id="1862640"/>
    <lineage>
        <taxon>Eukaryota</taxon>
        <taxon>Viridiplantae</taxon>
        <taxon>Streptophyta</taxon>
        <taxon>Embryophyta</taxon>
        <taxon>Tracheophyta</taxon>
        <taxon>Spermatophyta</taxon>
        <taxon>Magnoliopsida</taxon>
        <taxon>eudicotyledons</taxon>
        <taxon>Gunneridae</taxon>
        <taxon>Pentapetalae</taxon>
        <taxon>rosids</taxon>
        <taxon>fabids</taxon>
        <taxon>Malpighiales</taxon>
        <taxon>Erythroxylaceae</taxon>
        <taxon>Erythroxylum</taxon>
    </lineage>
</organism>
<comment type="caution">
    <text evidence="13">The sequence shown here is derived from an EMBL/GenBank/DDBJ whole genome shotgun (WGS) entry which is preliminary data.</text>
</comment>
<evidence type="ECO:0000313" key="14">
    <source>
        <dbReference type="Proteomes" id="UP001159364"/>
    </source>
</evidence>
<dbReference type="SMART" id="SM00642">
    <property type="entry name" value="Aamy"/>
    <property type="match status" value="1"/>
</dbReference>
<evidence type="ECO:0000259" key="12">
    <source>
        <dbReference type="SMART" id="SM00810"/>
    </source>
</evidence>
<comment type="catalytic activity">
    <reaction evidence="1">
        <text>Endohydrolysis of (1-&gt;4)-alpha-D-glucosidic linkages in polysaccharides containing three or more (1-&gt;4)-alpha-linked D-glucose units.</text>
        <dbReference type="EC" id="3.2.1.1"/>
    </reaction>
</comment>
<keyword evidence="14" id="KW-1185">Reference proteome</keyword>
<keyword evidence="6" id="KW-0119">Carbohydrate metabolism</keyword>
<gene>
    <name evidence="13" type="ORF">K2173_013765</name>
</gene>
<evidence type="ECO:0000259" key="11">
    <source>
        <dbReference type="SMART" id="SM00642"/>
    </source>
</evidence>
<dbReference type="SUPFAM" id="SSF51445">
    <property type="entry name" value="(Trans)glycosidases"/>
    <property type="match status" value="1"/>
</dbReference>
<dbReference type="GO" id="GO:0004556">
    <property type="term" value="F:alpha-amylase activity"/>
    <property type="evidence" value="ECO:0007669"/>
    <property type="project" value="UniProtKB-EC"/>
</dbReference>
<comment type="similarity">
    <text evidence="3">Belongs to the glycosyl hydrolase 13 family.</text>
</comment>
<dbReference type="Gene3D" id="3.20.20.80">
    <property type="entry name" value="Glycosidases"/>
    <property type="match status" value="1"/>
</dbReference>
<dbReference type="SMART" id="SM00810">
    <property type="entry name" value="Alpha-amyl_C2"/>
    <property type="match status" value="1"/>
</dbReference>
<evidence type="ECO:0000256" key="4">
    <source>
        <dbReference type="ARBA" id="ARBA00012595"/>
    </source>
</evidence>
<comment type="cofactor">
    <cofactor evidence="2">
        <name>Ca(2+)</name>
        <dbReference type="ChEBI" id="CHEBI:29108"/>
    </cofactor>
</comment>
<dbReference type="Pfam" id="PF00128">
    <property type="entry name" value="Alpha-amylase"/>
    <property type="match status" value="1"/>
</dbReference>
<evidence type="ECO:0000256" key="7">
    <source>
        <dbReference type="ARBA" id="ARBA00023295"/>
    </source>
</evidence>
<keyword evidence="7" id="KW-0326">Glycosidase</keyword>
<feature type="domain" description="Alpha-amylase C-terminal beta-sheet" evidence="12">
    <location>
        <begin position="907"/>
        <end position="971"/>
    </location>
</feature>
<feature type="region of interest" description="Disordered" evidence="10">
    <location>
        <begin position="80"/>
        <end position="99"/>
    </location>
</feature>
<dbReference type="EC" id="3.2.1.1" evidence="4"/>
<evidence type="ECO:0000256" key="3">
    <source>
        <dbReference type="ARBA" id="ARBA00008061"/>
    </source>
</evidence>
<dbReference type="InterPro" id="IPR017853">
    <property type="entry name" value="GH"/>
</dbReference>
<dbReference type="CDD" id="cd11314">
    <property type="entry name" value="AmyAc_arch_bac_plant_AmyA"/>
    <property type="match status" value="1"/>
</dbReference>
<dbReference type="Proteomes" id="UP001159364">
    <property type="component" value="Linkage Group LG11"/>
</dbReference>
<sequence>METVLLRRPTLRILPSQYLTCSSSCNKNASNLCLVQRPLIFPVPRRRKRKLWYNENWLCKSRTIVLSSMDDSNDIFMDVDGNGDDIPSQRNQPSKSEENELMAAKRALSEVRSRLEVTEKERDQLLEELADSEVKQQENMANIALDKDLAIAELEAAKSLFNQKIQETVEEKFSLESKLVLAKEDAVELAVQVEKLAEIAFQQATAHILEDAQLRISAAETSAAEAAFHIEEQIRNAAEGTIMSIVEQSKDAIEKALDVAEKASDHAAKSATLFTDGSSPVDEIVSVQSENVRLQNIVNDLESQLLITRDDLNKLKVKLEQVHAQVKASEIRADDAEKALLELQESSRLKTAKQEEDIKNLVDKMKKDVAERKKAASKAFKAELESIKAAIDAAKETSCSRDHAYIRRCEALQRSLRAAEAASAMWRQRAETVGSLLLKNEGDEDAILIANGGRIDLLTDDDSQKWKLLSDGPRREIPLWMARRIGTIRPKFPPRKIDVSEALTSQFCPMESLKPDEVWSIAQAKPKEGDTLIEHVFEKETIEKKRKALERVLQRKTIKWQRTPEETKLEPGTGTGREIVFQGFNWESWRRKWYLELAPKAADLSQSGITAVWFPPPTQSVAPQGYMPSDLYNLNSAYGSEEELKHCIEEMHSQELLALGDVVLNHRCAQKQSPNGVWNIYGGKLAWGPEAIVCDDPNFQGRGNPSSGDIFHAAPNVDHSQEFVRRDIKEWLNWLRSDFGFDGWRLDFARGFSGTYVKEYVEASNPAFAIGEYWDSLAYEHGNLCYNQDAHRQRIVNWINATGGTSSAFDVTTKGILHSALLNQYWRLIDPQGKPTGVMGWWPSRAVTFLENHDTGSTQGHWPFPRDKLTQGYAYILTHPGTPVVFYDHFYDFGLRDIITELIEARRRAGIHCRSSIKIYHANNEGYVAHVGDTLTVKLGHFDWNPSKENNLDGSWQKFVDKGSDYQLWLRQ</sequence>
<evidence type="ECO:0000256" key="8">
    <source>
        <dbReference type="ARBA" id="ARBA00030238"/>
    </source>
</evidence>
<dbReference type="SUPFAM" id="SSF51011">
    <property type="entry name" value="Glycosyl hydrolase domain"/>
    <property type="match status" value="1"/>
</dbReference>
<dbReference type="Pfam" id="PF07821">
    <property type="entry name" value="Alpha-amyl_C2"/>
    <property type="match status" value="1"/>
</dbReference>
<evidence type="ECO:0000256" key="2">
    <source>
        <dbReference type="ARBA" id="ARBA00001913"/>
    </source>
</evidence>
<proteinExistence type="inferred from homology"/>
<dbReference type="GO" id="GO:0005975">
    <property type="term" value="P:carbohydrate metabolic process"/>
    <property type="evidence" value="ECO:0007669"/>
    <property type="project" value="InterPro"/>
</dbReference>
<feature type="coiled-coil region" evidence="9">
    <location>
        <begin position="284"/>
        <end position="346"/>
    </location>
</feature>
<dbReference type="AlphaFoldDB" id="A0AAV8SD04"/>
<evidence type="ECO:0000256" key="5">
    <source>
        <dbReference type="ARBA" id="ARBA00022801"/>
    </source>
</evidence>
<evidence type="ECO:0000256" key="9">
    <source>
        <dbReference type="SAM" id="Coils"/>
    </source>
</evidence>
<dbReference type="GO" id="GO:0005509">
    <property type="term" value="F:calcium ion binding"/>
    <property type="evidence" value="ECO:0007669"/>
    <property type="project" value="InterPro"/>
</dbReference>